<dbReference type="EMBL" id="BAABHS010000004">
    <property type="protein sequence ID" value="GAA4953762.1"/>
    <property type="molecule type" value="Genomic_DNA"/>
</dbReference>
<organism evidence="2 3">
    <name type="scientific">Yinghuangia aomiensis</name>
    <dbReference type="NCBI Taxonomy" id="676205"/>
    <lineage>
        <taxon>Bacteria</taxon>
        <taxon>Bacillati</taxon>
        <taxon>Actinomycetota</taxon>
        <taxon>Actinomycetes</taxon>
        <taxon>Kitasatosporales</taxon>
        <taxon>Streptomycetaceae</taxon>
        <taxon>Yinghuangia</taxon>
    </lineage>
</organism>
<name>A0ABP9GY21_9ACTN</name>
<gene>
    <name evidence="2" type="ORF">GCM10023205_13980</name>
</gene>
<sequence length="86" mass="9085">MITAIEKARVTAWPKLLIGELHGGWPRPAPDARPGVPGLGQGTPFRRPGGNRKPKTRDPPAETAGGTPADAGPAERTRPTYPTNRA</sequence>
<protein>
    <submittedName>
        <fullName evidence="2">Uncharacterized protein</fullName>
    </submittedName>
</protein>
<reference evidence="3" key="1">
    <citation type="journal article" date="2019" name="Int. J. Syst. Evol. Microbiol.">
        <title>The Global Catalogue of Microorganisms (GCM) 10K type strain sequencing project: providing services to taxonomists for standard genome sequencing and annotation.</title>
        <authorList>
            <consortium name="The Broad Institute Genomics Platform"/>
            <consortium name="The Broad Institute Genome Sequencing Center for Infectious Disease"/>
            <person name="Wu L."/>
            <person name="Ma J."/>
        </authorList>
    </citation>
    <scope>NUCLEOTIDE SEQUENCE [LARGE SCALE GENOMIC DNA]</scope>
    <source>
        <strain evidence="3">JCM 17986</strain>
    </source>
</reference>
<evidence type="ECO:0000313" key="3">
    <source>
        <dbReference type="Proteomes" id="UP001500466"/>
    </source>
</evidence>
<evidence type="ECO:0000313" key="2">
    <source>
        <dbReference type="EMBL" id="GAA4953762.1"/>
    </source>
</evidence>
<accession>A0ABP9GY21</accession>
<keyword evidence="3" id="KW-1185">Reference proteome</keyword>
<evidence type="ECO:0000256" key="1">
    <source>
        <dbReference type="SAM" id="MobiDB-lite"/>
    </source>
</evidence>
<feature type="compositionally biased region" description="Low complexity" evidence="1">
    <location>
        <begin position="61"/>
        <end position="72"/>
    </location>
</feature>
<comment type="caution">
    <text evidence="2">The sequence shown here is derived from an EMBL/GenBank/DDBJ whole genome shotgun (WGS) entry which is preliminary data.</text>
</comment>
<feature type="region of interest" description="Disordered" evidence="1">
    <location>
        <begin position="20"/>
        <end position="86"/>
    </location>
</feature>
<dbReference type="Proteomes" id="UP001500466">
    <property type="component" value="Unassembled WGS sequence"/>
</dbReference>
<proteinExistence type="predicted"/>